<dbReference type="AlphaFoldDB" id="A0A060YUP2"/>
<protein>
    <recommendedName>
        <fullName evidence="9">Fringe-like glycosyltransferase domain-containing protein</fullName>
    </recommendedName>
</protein>
<dbReference type="STRING" id="8022.A0A060YUP2"/>
<proteinExistence type="predicted"/>
<evidence type="ECO:0000256" key="1">
    <source>
        <dbReference type="ARBA" id="ARBA00004606"/>
    </source>
</evidence>
<reference evidence="10" key="2">
    <citation type="submission" date="2014-03" db="EMBL/GenBank/DDBJ databases">
        <authorList>
            <person name="Genoscope - CEA"/>
        </authorList>
    </citation>
    <scope>NUCLEOTIDE SEQUENCE</scope>
</reference>
<evidence type="ECO:0000256" key="4">
    <source>
        <dbReference type="ARBA" id="ARBA00022692"/>
    </source>
</evidence>
<feature type="transmembrane region" description="Helical" evidence="8">
    <location>
        <begin position="7"/>
        <end position="27"/>
    </location>
</feature>
<evidence type="ECO:0000259" key="9">
    <source>
        <dbReference type="Pfam" id="PF02434"/>
    </source>
</evidence>
<keyword evidence="2" id="KW-0328">Glycosyltransferase</keyword>
<evidence type="ECO:0000256" key="7">
    <source>
        <dbReference type="ARBA" id="ARBA00023136"/>
    </source>
</evidence>
<keyword evidence="4 8" id="KW-0812">Transmembrane</keyword>
<reference evidence="10" key="1">
    <citation type="journal article" date="2014" name="Nat. Commun.">
        <title>The rainbow trout genome provides novel insights into evolution after whole-genome duplication in vertebrates.</title>
        <authorList>
            <person name="Berthelot C."/>
            <person name="Brunet F."/>
            <person name="Chalopin D."/>
            <person name="Juanchich A."/>
            <person name="Bernard M."/>
            <person name="Noel B."/>
            <person name="Bento P."/>
            <person name="Da Silva C."/>
            <person name="Labadie K."/>
            <person name="Alberti A."/>
            <person name="Aury J.M."/>
            <person name="Louis A."/>
            <person name="Dehais P."/>
            <person name="Bardou P."/>
            <person name="Montfort J."/>
            <person name="Klopp C."/>
            <person name="Cabau C."/>
            <person name="Gaspin C."/>
            <person name="Thorgaard G.H."/>
            <person name="Boussaha M."/>
            <person name="Quillet E."/>
            <person name="Guyomard R."/>
            <person name="Galiana D."/>
            <person name="Bobe J."/>
            <person name="Volff J.N."/>
            <person name="Genet C."/>
            <person name="Wincker P."/>
            <person name="Jaillon O."/>
            <person name="Roest Crollius H."/>
            <person name="Guiguen Y."/>
        </authorList>
    </citation>
    <scope>NUCLEOTIDE SEQUENCE [LARGE SCALE GENOMIC DNA]</scope>
</reference>
<dbReference type="Proteomes" id="UP000193380">
    <property type="component" value="Unassembled WGS sequence"/>
</dbReference>
<organism evidence="10 11">
    <name type="scientific">Oncorhynchus mykiss</name>
    <name type="common">Rainbow trout</name>
    <name type="synonym">Salmo gairdneri</name>
    <dbReference type="NCBI Taxonomy" id="8022"/>
    <lineage>
        <taxon>Eukaryota</taxon>
        <taxon>Metazoa</taxon>
        <taxon>Chordata</taxon>
        <taxon>Craniata</taxon>
        <taxon>Vertebrata</taxon>
        <taxon>Euteleostomi</taxon>
        <taxon>Actinopterygii</taxon>
        <taxon>Neopterygii</taxon>
        <taxon>Teleostei</taxon>
        <taxon>Protacanthopterygii</taxon>
        <taxon>Salmoniformes</taxon>
        <taxon>Salmonidae</taxon>
        <taxon>Salmoninae</taxon>
        <taxon>Oncorhynchus</taxon>
    </lineage>
</organism>
<gene>
    <name evidence="10" type="ORF">GSONMT00041823001</name>
</gene>
<dbReference type="GO" id="GO:0016757">
    <property type="term" value="F:glycosyltransferase activity"/>
    <property type="evidence" value="ECO:0007669"/>
    <property type="project" value="UniProtKB-KW"/>
</dbReference>
<dbReference type="EMBL" id="FR920520">
    <property type="protein sequence ID" value="CDQ95282.1"/>
    <property type="molecule type" value="Genomic_DNA"/>
</dbReference>
<keyword evidence="6 8" id="KW-1133">Transmembrane helix</keyword>
<dbReference type="GO" id="GO:0016020">
    <property type="term" value="C:membrane"/>
    <property type="evidence" value="ECO:0007669"/>
    <property type="project" value="UniProtKB-SubCell"/>
</dbReference>
<dbReference type="Pfam" id="PF02434">
    <property type="entry name" value="Fringe"/>
    <property type="match status" value="1"/>
</dbReference>
<name>A0A060YUP2_ONCMY</name>
<accession>A0A060YUP2</accession>
<feature type="domain" description="Fringe-like glycosyltransferase" evidence="9">
    <location>
        <begin position="110"/>
        <end position="145"/>
    </location>
</feature>
<evidence type="ECO:0000256" key="6">
    <source>
        <dbReference type="ARBA" id="ARBA00022989"/>
    </source>
</evidence>
<dbReference type="Gene3D" id="3.90.550.50">
    <property type="match status" value="1"/>
</dbReference>
<evidence type="ECO:0000313" key="10">
    <source>
        <dbReference type="EMBL" id="CDQ95282.1"/>
    </source>
</evidence>
<evidence type="ECO:0000256" key="3">
    <source>
        <dbReference type="ARBA" id="ARBA00022679"/>
    </source>
</evidence>
<keyword evidence="7 8" id="KW-0472">Membrane</keyword>
<evidence type="ECO:0000256" key="2">
    <source>
        <dbReference type="ARBA" id="ARBA00022676"/>
    </source>
</evidence>
<comment type="subcellular location">
    <subcellularLocation>
        <location evidence="1">Membrane</location>
        <topology evidence="1">Single-pass type II membrane protein</topology>
    </subcellularLocation>
</comment>
<sequence>MHRRRMLRALPVFILMFFIVLIVDFQLRTRNLHKLNSIHNPFGGDLLRSIQETPLSAAKEPPKPAKFPRQPAAVSTMNQTVGGLQAEIQRRRDKLRALEQRRVVITPSLLRLTDIFLAVKSTGRFHGTRLSLLLETWISKTKEHVSVIDWSSTYSSTFFKCYLML</sequence>
<evidence type="ECO:0000313" key="11">
    <source>
        <dbReference type="Proteomes" id="UP000193380"/>
    </source>
</evidence>
<keyword evidence="3" id="KW-0808">Transferase</keyword>
<evidence type="ECO:0000256" key="5">
    <source>
        <dbReference type="ARBA" id="ARBA00022968"/>
    </source>
</evidence>
<dbReference type="InterPro" id="IPR003378">
    <property type="entry name" value="Fringe-like_glycosylTrfase"/>
</dbReference>
<dbReference type="PaxDb" id="8022-A0A060YUP2"/>
<keyword evidence="5" id="KW-0735">Signal-anchor</keyword>
<evidence type="ECO:0000256" key="8">
    <source>
        <dbReference type="SAM" id="Phobius"/>
    </source>
</evidence>